<dbReference type="InterPro" id="IPR002123">
    <property type="entry name" value="Plipid/glycerol_acylTrfase"/>
</dbReference>
<dbReference type="AlphaFoldDB" id="A0A0R3THB0"/>
<evidence type="ECO:0000313" key="4">
    <source>
        <dbReference type="EMBL" id="VDO02307.1"/>
    </source>
</evidence>
<dbReference type="PANTHER" id="PTHR10983">
    <property type="entry name" value="1-ACYLGLYCEROL-3-PHOSPHATE ACYLTRANSFERASE-RELATED"/>
    <property type="match status" value="1"/>
</dbReference>
<dbReference type="WBParaSite" id="HNAJ_0000645101-mRNA-1">
    <property type="protein sequence ID" value="HNAJ_0000645101-mRNA-1"/>
    <property type="gene ID" value="HNAJ_0000645101"/>
</dbReference>
<reference evidence="4 5" key="2">
    <citation type="submission" date="2018-11" db="EMBL/GenBank/DDBJ databases">
        <authorList>
            <consortium name="Pathogen Informatics"/>
        </authorList>
    </citation>
    <scope>NUCLEOTIDE SEQUENCE [LARGE SCALE GENOMIC DNA]</scope>
</reference>
<evidence type="ECO:0000313" key="5">
    <source>
        <dbReference type="Proteomes" id="UP000278807"/>
    </source>
</evidence>
<sequence length="189" mass="20925">MLVLTGFFGSLFMMGPFLPFAFFAPSLFLLLMDCGVRLWCMLSEVLLNGVLRIQVRLFGDSFVMPAVASSENADNTDCTTENGSPPPPSGASSILILNHRTRLDWIFAFSLGRYVRHLKIVLKEDLAKLPGIGWAMQLASFIFLKRKIALDLARIQQAIKYLLKLQGGAHVSSPVVVVVGFFSVQLKFV</sequence>
<keyword evidence="5" id="KW-1185">Reference proteome</keyword>
<dbReference type="SMART" id="SM00563">
    <property type="entry name" value="PlsC"/>
    <property type="match status" value="1"/>
</dbReference>
<keyword evidence="2" id="KW-1133">Transmembrane helix</keyword>
<reference evidence="6" key="1">
    <citation type="submission" date="2017-02" db="UniProtKB">
        <authorList>
            <consortium name="WormBaseParasite"/>
        </authorList>
    </citation>
    <scope>IDENTIFICATION</scope>
</reference>
<feature type="domain" description="Phospholipid/glycerol acyltransferase" evidence="3">
    <location>
        <begin position="93"/>
        <end position="183"/>
    </location>
</feature>
<dbReference type="SUPFAM" id="SSF69593">
    <property type="entry name" value="Glycerol-3-phosphate (1)-acyltransferase"/>
    <property type="match status" value="1"/>
</dbReference>
<dbReference type="Pfam" id="PF01553">
    <property type="entry name" value="Acyltransferase"/>
    <property type="match status" value="1"/>
</dbReference>
<dbReference type="Proteomes" id="UP000278807">
    <property type="component" value="Unassembled WGS sequence"/>
</dbReference>
<keyword evidence="2" id="KW-0812">Transmembrane</keyword>
<evidence type="ECO:0000256" key="1">
    <source>
        <dbReference type="SAM" id="MobiDB-lite"/>
    </source>
</evidence>
<name>A0A0R3THB0_RODNA</name>
<dbReference type="GO" id="GO:0016746">
    <property type="term" value="F:acyltransferase activity"/>
    <property type="evidence" value="ECO:0007669"/>
    <property type="project" value="InterPro"/>
</dbReference>
<dbReference type="PANTHER" id="PTHR10983:SF16">
    <property type="entry name" value="LYSOCARDIOLIPIN ACYLTRANSFERASE 1"/>
    <property type="match status" value="1"/>
</dbReference>
<evidence type="ECO:0000313" key="6">
    <source>
        <dbReference type="WBParaSite" id="HNAJ_0000645101-mRNA-1"/>
    </source>
</evidence>
<feature type="compositionally biased region" description="Polar residues" evidence="1">
    <location>
        <begin position="72"/>
        <end position="82"/>
    </location>
</feature>
<dbReference type="CDD" id="cd07990">
    <property type="entry name" value="LPLAT_LCLAT1-like"/>
    <property type="match status" value="1"/>
</dbReference>
<evidence type="ECO:0000256" key="2">
    <source>
        <dbReference type="SAM" id="Phobius"/>
    </source>
</evidence>
<accession>A0A0R3THB0</accession>
<feature type="region of interest" description="Disordered" evidence="1">
    <location>
        <begin position="72"/>
        <end position="91"/>
    </location>
</feature>
<evidence type="ECO:0000259" key="3">
    <source>
        <dbReference type="SMART" id="SM00563"/>
    </source>
</evidence>
<organism evidence="6">
    <name type="scientific">Rodentolepis nana</name>
    <name type="common">Dwarf tapeworm</name>
    <name type="synonym">Hymenolepis nana</name>
    <dbReference type="NCBI Taxonomy" id="102285"/>
    <lineage>
        <taxon>Eukaryota</taxon>
        <taxon>Metazoa</taxon>
        <taxon>Spiralia</taxon>
        <taxon>Lophotrochozoa</taxon>
        <taxon>Platyhelminthes</taxon>
        <taxon>Cestoda</taxon>
        <taxon>Eucestoda</taxon>
        <taxon>Cyclophyllidea</taxon>
        <taxon>Hymenolepididae</taxon>
        <taxon>Rodentolepis</taxon>
    </lineage>
</organism>
<dbReference type="OrthoDB" id="186786at2759"/>
<protein>
    <submittedName>
        <fullName evidence="6">PlsC domain-containing protein</fullName>
    </submittedName>
</protein>
<keyword evidence="2" id="KW-0472">Membrane</keyword>
<dbReference type="GO" id="GO:0036149">
    <property type="term" value="P:phosphatidylinositol acyl-chain remodeling"/>
    <property type="evidence" value="ECO:0007669"/>
    <property type="project" value="TreeGrafter"/>
</dbReference>
<dbReference type="STRING" id="102285.A0A0R3THB0"/>
<dbReference type="GO" id="GO:0005783">
    <property type="term" value="C:endoplasmic reticulum"/>
    <property type="evidence" value="ECO:0007669"/>
    <property type="project" value="TreeGrafter"/>
</dbReference>
<gene>
    <name evidence="4" type="ORF">HNAJ_LOCUS6447</name>
</gene>
<proteinExistence type="predicted"/>
<dbReference type="EMBL" id="UZAE01007068">
    <property type="protein sequence ID" value="VDO02307.1"/>
    <property type="molecule type" value="Genomic_DNA"/>
</dbReference>
<feature type="transmembrane region" description="Helical" evidence="2">
    <location>
        <begin position="6"/>
        <end position="31"/>
    </location>
</feature>